<feature type="domain" description="GH3 middle" evidence="2">
    <location>
        <begin position="522"/>
        <end position="608"/>
    </location>
</feature>
<feature type="compositionally biased region" description="Low complexity" evidence="1">
    <location>
        <begin position="345"/>
        <end position="391"/>
    </location>
</feature>
<dbReference type="Proteomes" id="UP000323011">
    <property type="component" value="Unassembled WGS sequence"/>
</dbReference>
<dbReference type="EMBL" id="VLTN01000063">
    <property type="protein sequence ID" value="KAA0147677.1"/>
    <property type="molecule type" value="Genomic_DNA"/>
</dbReference>
<evidence type="ECO:0000256" key="1">
    <source>
        <dbReference type="SAM" id="MobiDB-lite"/>
    </source>
</evidence>
<dbReference type="InterPro" id="IPR004993">
    <property type="entry name" value="GH3"/>
</dbReference>
<dbReference type="AlphaFoldDB" id="A0A5A8C4U3"/>
<feature type="region of interest" description="Disordered" evidence="1">
    <location>
        <begin position="339"/>
        <end position="391"/>
    </location>
</feature>
<dbReference type="InterPro" id="IPR055377">
    <property type="entry name" value="GH3_M"/>
</dbReference>
<gene>
    <name evidence="3" type="ORF">FNF29_07230</name>
</gene>
<comment type="caution">
    <text evidence="3">The sequence shown here is derived from an EMBL/GenBank/DDBJ whole genome shotgun (WGS) entry which is preliminary data.</text>
</comment>
<evidence type="ECO:0000313" key="4">
    <source>
        <dbReference type="Proteomes" id="UP000323011"/>
    </source>
</evidence>
<evidence type="ECO:0000313" key="3">
    <source>
        <dbReference type="EMBL" id="KAA0147677.1"/>
    </source>
</evidence>
<dbReference type="GO" id="GO:0005737">
    <property type="term" value="C:cytoplasm"/>
    <property type="evidence" value="ECO:0007669"/>
    <property type="project" value="TreeGrafter"/>
</dbReference>
<proteinExistence type="predicted"/>
<dbReference type="Pfam" id="PF23571">
    <property type="entry name" value="GH3_M"/>
    <property type="match status" value="1"/>
</dbReference>
<name>A0A5A8C4U3_CAFRO</name>
<dbReference type="PANTHER" id="PTHR31901:SF9">
    <property type="entry name" value="GH3 DOMAIN-CONTAINING PROTEIN"/>
    <property type="match status" value="1"/>
</dbReference>
<dbReference type="PANTHER" id="PTHR31901">
    <property type="entry name" value="GH3 DOMAIN-CONTAINING PROTEIN"/>
    <property type="match status" value="1"/>
</dbReference>
<feature type="compositionally biased region" description="Low complexity" evidence="1">
    <location>
        <begin position="618"/>
        <end position="630"/>
    </location>
</feature>
<organism evidence="3 4">
    <name type="scientific">Cafeteria roenbergensis</name>
    <name type="common">Marine flagellate</name>
    <dbReference type="NCBI Taxonomy" id="33653"/>
    <lineage>
        <taxon>Eukaryota</taxon>
        <taxon>Sar</taxon>
        <taxon>Stramenopiles</taxon>
        <taxon>Bigyra</taxon>
        <taxon>Opalozoa</taxon>
        <taxon>Bicosoecida</taxon>
        <taxon>Cafeteriaceae</taxon>
        <taxon>Cafeteria</taxon>
    </lineage>
</organism>
<accession>A0A5A8C4U3</accession>
<keyword evidence="4" id="KW-1185">Reference proteome</keyword>
<evidence type="ECO:0000259" key="2">
    <source>
        <dbReference type="Pfam" id="PF23571"/>
    </source>
</evidence>
<dbReference type="GO" id="GO:0016881">
    <property type="term" value="F:acid-amino acid ligase activity"/>
    <property type="evidence" value="ECO:0007669"/>
    <property type="project" value="TreeGrafter"/>
</dbReference>
<protein>
    <recommendedName>
        <fullName evidence="2">GH3 middle domain-containing protein</fullName>
    </recommendedName>
</protein>
<reference evidence="3 4" key="1">
    <citation type="submission" date="2019-07" db="EMBL/GenBank/DDBJ databases">
        <title>Genomes of Cafeteria roenbergensis.</title>
        <authorList>
            <person name="Fischer M.G."/>
            <person name="Hackl T."/>
            <person name="Roman M."/>
        </authorList>
    </citation>
    <scope>NUCLEOTIDE SEQUENCE [LARGE SCALE GENOMIC DNA]</scope>
    <source>
        <strain evidence="3 4">BVI</strain>
    </source>
</reference>
<dbReference type="Pfam" id="PF03321">
    <property type="entry name" value="GH3"/>
    <property type="match status" value="1"/>
</dbReference>
<feature type="region of interest" description="Disordered" evidence="1">
    <location>
        <begin position="483"/>
        <end position="514"/>
    </location>
</feature>
<sequence>MSGNRALRIVSGTVGLAGAGLLYARWYVDKECKKLERSETHDDATALKQYMMFRYFRLHGDTVLNVLDHDARHISRVQENLLMTLMRQHDSAAFARQLGVHLASNSESFRERVPLTGYADYVPFVQRTLDGEPGLLLSPRAPPTMFVASAGTTGPPKWLPMTKQQQEFYTMYSTGFTYGRMFAWRPDTFSLRRSCRLLFPGSAGTSSAGIPMGADAAVSTGSAKERLPVYSTPEAAFAVEHAPSLLYLHLLFALRDRDLSSIQAEYAPALLAMLALLDDPDTRAALLSDLEGGTISQDLTMALPVRLELEAGLRPSRARAAELRAALAAHDARGRITDSFRASRTGRAAGKTSASTSAGASPSSEDASTAAGAASDSAAPASAPSSAPSSGALVTDIWPRLDCVVAGSAGPLAPSRAALRRRYLPSPARVPLLDPVYQSAEAILGGNVAPFDEGSPPPAQQQSWFQLACPAELQQELLPRRAAVPSPAGKPGEDPARPLEAGADGDAPPAPTEVALPEDTSFLLLPQSAFFEFIPVDAAPAPGSPPVEASAPPAGGPATRLLHELEAGRRYEVVVTTKSGLWRYRTGDVVQVVGLQQGALPVVRLLYRKQDSLALPAARHGQSAGSQAAGEAEHGAADGSPAGPDGGSGGAQAEAEAEAAEEVVLTTADVETALRSCEAVWSGTASADGASDSLGDGSSTGSVAGWFASGAQNRGSATEPVDPLFSLGNFAMALVEAGGGALAARVAVEAWAEDCEGEAALPAGAAAALDRQLCRASAAYAEARRQGRLEEVRLTGLPGSASDELWLRRANANSELAALLKPQMRLSADAQAAAPSEAGASERA</sequence>
<feature type="region of interest" description="Disordered" evidence="1">
    <location>
        <begin position="618"/>
        <end position="661"/>
    </location>
</feature>